<organism evidence="1">
    <name type="scientific">Solibacter usitatus (strain Ellin6076)</name>
    <dbReference type="NCBI Taxonomy" id="234267"/>
    <lineage>
        <taxon>Bacteria</taxon>
        <taxon>Pseudomonadati</taxon>
        <taxon>Acidobacteriota</taxon>
        <taxon>Terriglobia</taxon>
        <taxon>Bryobacterales</taxon>
        <taxon>Solibacteraceae</taxon>
        <taxon>Candidatus Solibacter</taxon>
    </lineage>
</organism>
<proteinExistence type="predicted"/>
<dbReference type="HOGENOM" id="CLU_2345188_0_0_0"/>
<dbReference type="InParanoid" id="Q01RS5"/>
<reference evidence="1" key="1">
    <citation type="submission" date="2006-10" db="EMBL/GenBank/DDBJ databases">
        <title>Complete sequence of Solibacter usitatus Ellin6076.</title>
        <authorList>
            <consortium name="US DOE Joint Genome Institute"/>
            <person name="Copeland A."/>
            <person name="Lucas S."/>
            <person name="Lapidus A."/>
            <person name="Barry K."/>
            <person name="Detter J.C."/>
            <person name="Glavina del Rio T."/>
            <person name="Hammon N."/>
            <person name="Israni S."/>
            <person name="Dalin E."/>
            <person name="Tice H."/>
            <person name="Pitluck S."/>
            <person name="Thompson L.S."/>
            <person name="Brettin T."/>
            <person name="Bruce D."/>
            <person name="Han C."/>
            <person name="Tapia R."/>
            <person name="Gilna P."/>
            <person name="Schmutz J."/>
            <person name="Larimer F."/>
            <person name="Land M."/>
            <person name="Hauser L."/>
            <person name="Kyrpides N."/>
            <person name="Mikhailova N."/>
            <person name="Janssen P.H."/>
            <person name="Kuske C.R."/>
            <person name="Richardson P."/>
        </authorList>
    </citation>
    <scope>NUCLEOTIDE SEQUENCE</scope>
    <source>
        <strain evidence="1">Ellin6076</strain>
    </source>
</reference>
<gene>
    <name evidence="1" type="ordered locus">Acid_6724</name>
</gene>
<dbReference type="OrthoDB" id="129824at2"/>
<name>Q01RS5_SOLUE</name>
<accession>Q01RS5</accession>
<protein>
    <submittedName>
        <fullName evidence="1">Uncharacterized protein</fullName>
    </submittedName>
</protein>
<sequence length="97" mass="11518">MTSTDDIEQRELMLNRFKRLFNELMRGEIARNNFAAWEIDILIDFNACELPTRRRVEILRQYQRAVERQLDAGPGPPMLLSHFLALRERRRAAESTE</sequence>
<dbReference type="AlphaFoldDB" id="Q01RS5"/>
<dbReference type="KEGG" id="sus:Acid_6724"/>
<evidence type="ECO:0000313" key="1">
    <source>
        <dbReference type="EMBL" id="ABJ87645.1"/>
    </source>
</evidence>
<dbReference type="EMBL" id="CP000473">
    <property type="protein sequence ID" value="ABJ87645.1"/>
    <property type="molecule type" value="Genomic_DNA"/>
</dbReference>